<name>A0A451EP58_9GAMM</name>
<dbReference type="Pfam" id="PF07813">
    <property type="entry name" value="LTXXQ"/>
    <property type="match status" value="1"/>
</dbReference>
<proteinExistence type="predicted"/>
<evidence type="ECO:0008006" key="5">
    <source>
        <dbReference type="Google" id="ProtNLM"/>
    </source>
</evidence>
<gene>
    <name evidence="3" type="ORF">DM558_12685</name>
</gene>
<evidence type="ECO:0000256" key="1">
    <source>
        <dbReference type="SAM" id="MobiDB-lite"/>
    </source>
</evidence>
<evidence type="ECO:0000256" key="2">
    <source>
        <dbReference type="SAM" id="SignalP"/>
    </source>
</evidence>
<feature type="region of interest" description="Disordered" evidence="1">
    <location>
        <begin position="86"/>
        <end position="134"/>
    </location>
</feature>
<feature type="compositionally biased region" description="Basic and acidic residues" evidence="1">
    <location>
        <begin position="86"/>
        <end position="110"/>
    </location>
</feature>
<accession>A0A451EP58</accession>
<dbReference type="SUPFAM" id="SSF69989">
    <property type="entry name" value="C-terminal domain of PLC-beta"/>
    <property type="match status" value="1"/>
</dbReference>
<keyword evidence="2" id="KW-0732">Signal</keyword>
<dbReference type="AlphaFoldDB" id="A0A451EP58"/>
<dbReference type="Proteomes" id="UP000273143">
    <property type="component" value="Chromosome"/>
</dbReference>
<evidence type="ECO:0000313" key="3">
    <source>
        <dbReference type="EMBL" id="AZS51574.1"/>
    </source>
</evidence>
<reference evidence="4" key="1">
    <citation type="submission" date="2018-06" db="EMBL/GenBank/DDBJ databases">
        <title>Complete genome of Pseudomonas insecticola strain QZS01.</title>
        <authorList>
            <person name="Wang J."/>
            <person name="Su Q."/>
        </authorList>
    </citation>
    <scope>NUCLEOTIDE SEQUENCE [LARGE SCALE GENOMIC DNA]</scope>
    <source>
        <strain evidence="4">QZS01</strain>
    </source>
</reference>
<organism evidence="3 4">
    <name type="scientific">Entomomonas moraniae</name>
    <dbReference type="NCBI Taxonomy" id="2213226"/>
    <lineage>
        <taxon>Bacteria</taxon>
        <taxon>Pseudomonadati</taxon>
        <taxon>Pseudomonadota</taxon>
        <taxon>Gammaproteobacteria</taxon>
        <taxon>Pseudomonadales</taxon>
        <taxon>Pseudomonadaceae</taxon>
        <taxon>Entomomonas</taxon>
    </lineage>
</organism>
<dbReference type="KEGG" id="emo:DM558_12685"/>
<feature type="chain" id="PRO_5019038689" description="LTXXQ domain protein" evidence="2">
    <location>
        <begin position="21"/>
        <end position="151"/>
    </location>
</feature>
<keyword evidence="4" id="KW-1185">Reference proteome</keyword>
<dbReference type="Gene3D" id="1.20.120.1490">
    <property type="match status" value="1"/>
</dbReference>
<feature type="signal peptide" evidence="2">
    <location>
        <begin position="1"/>
        <end position="20"/>
    </location>
</feature>
<feature type="compositionally biased region" description="Basic and acidic residues" evidence="1">
    <location>
        <begin position="122"/>
        <end position="134"/>
    </location>
</feature>
<sequence length="151" mass="17440">MKKLIPALLFTTSIPLLVMAEPPVAHNSSAPMPCGMSGPGTHMQSAMRMGPHAAGIQHMTPEQHAKMQEIMQEQHKKRQDITKKYLDKLSDSEKKAMRDELNQTREETSKAIRAILTPEQQKTFDENKKRRDERMKEWQEFQDWKANKAKN</sequence>
<dbReference type="InterPro" id="IPR012899">
    <property type="entry name" value="LTXXQ"/>
</dbReference>
<protein>
    <recommendedName>
        <fullName evidence="5">LTXXQ domain protein</fullName>
    </recommendedName>
</protein>
<evidence type="ECO:0000313" key="4">
    <source>
        <dbReference type="Proteomes" id="UP000273143"/>
    </source>
</evidence>
<dbReference type="EMBL" id="CP029822">
    <property type="protein sequence ID" value="AZS51574.1"/>
    <property type="molecule type" value="Genomic_DNA"/>
</dbReference>